<name>A0A6J7WPV4_9CAUD</name>
<dbReference type="EMBL" id="LR798243">
    <property type="protein sequence ID" value="CAB5215195.1"/>
    <property type="molecule type" value="Genomic_DNA"/>
</dbReference>
<evidence type="ECO:0000313" key="1">
    <source>
        <dbReference type="EMBL" id="CAB5215195.1"/>
    </source>
</evidence>
<sequence>MLRYLSSKIMKWAREYNTNQRDLCEAVPSPVGIRGHDIEMGGLRFSVMPARGGTIVQLTSYDRAKDRNDTITHVIPDGEDVAATVGRIVSMELWRQ</sequence>
<proteinExistence type="predicted"/>
<reference evidence="1" key="1">
    <citation type="submission" date="2020-05" db="EMBL/GenBank/DDBJ databases">
        <authorList>
            <person name="Chiriac C."/>
            <person name="Salcher M."/>
            <person name="Ghai R."/>
            <person name="Kavagutti S V."/>
        </authorList>
    </citation>
    <scope>NUCLEOTIDE SEQUENCE</scope>
</reference>
<protein>
    <submittedName>
        <fullName evidence="1">Uncharacterized protein</fullName>
    </submittedName>
</protein>
<organism evidence="1">
    <name type="scientific">uncultured Caudovirales phage</name>
    <dbReference type="NCBI Taxonomy" id="2100421"/>
    <lineage>
        <taxon>Viruses</taxon>
        <taxon>Duplodnaviria</taxon>
        <taxon>Heunggongvirae</taxon>
        <taxon>Uroviricota</taxon>
        <taxon>Caudoviricetes</taxon>
        <taxon>Peduoviridae</taxon>
        <taxon>Maltschvirus</taxon>
        <taxon>Maltschvirus maltsch</taxon>
    </lineage>
</organism>
<gene>
    <name evidence="1" type="ORF">UFOVP190_443</name>
</gene>
<accession>A0A6J7WPV4</accession>